<feature type="region of interest" description="Disordered" evidence="6">
    <location>
        <begin position="577"/>
        <end position="1223"/>
    </location>
</feature>
<dbReference type="EMBL" id="AAPE02024519">
    <property type="status" value="NOT_ANNOTATED_CDS"/>
    <property type="molecule type" value="Genomic_DNA"/>
</dbReference>
<feature type="compositionally biased region" description="Basic and acidic residues" evidence="6">
    <location>
        <begin position="651"/>
        <end position="668"/>
    </location>
</feature>
<feature type="compositionally biased region" description="Basic and acidic residues" evidence="6">
    <location>
        <begin position="691"/>
        <end position="705"/>
    </location>
</feature>
<dbReference type="InterPro" id="IPR000467">
    <property type="entry name" value="G_patch_dom"/>
</dbReference>
<keyword evidence="1" id="KW-0479">Metal-binding</keyword>
<dbReference type="PROSITE" id="PS00028">
    <property type="entry name" value="ZINC_FINGER_C2H2_1"/>
    <property type="match status" value="1"/>
</dbReference>
<dbReference type="HOGENOM" id="CLU_006418_0_0_1"/>
<feature type="compositionally biased region" description="Basic and acidic residues" evidence="6">
    <location>
        <begin position="183"/>
        <end position="207"/>
    </location>
</feature>
<feature type="compositionally biased region" description="Basic residues" evidence="6">
    <location>
        <begin position="706"/>
        <end position="718"/>
    </location>
</feature>
<dbReference type="GeneTree" id="ENSGT00940000159523"/>
<feature type="region of interest" description="Disordered" evidence="6">
    <location>
        <begin position="324"/>
        <end position="379"/>
    </location>
</feature>
<dbReference type="STRING" id="59463.ENSMLUP00000012601"/>
<feature type="compositionally biased region" description="Basic and acidic residues" evidence="6">
    <location>
        <begin position="1012"/>
        <end position="1026"/>
    </location>
</feature>
<dbReference type="Proteomes" id="UP000001074">
    <property type="component" value="Unassembled WGS sequence"/>
</dbReference>
<feature type="compositionally biased region" description="Polar residues" evidence="6">
    <location>
        <begin position="492"/>
        <end position="504"/>
    </location>
</feature>
<feature type="region of interest" description="Disordered" evidence="6">
    <location>
        <begin position="421"/>
        <end position="540"/>
    </location>
</feature>
<dbReference type="InterPro" id="IPR052445">
    <property type="entry name" value="ZnF-G_patch_domain"/>
</dbReference>
<feature type="compositionally biased region" description="Basic and acidic residues" evidence="6">
    <location>
        <begin position="1092"/>
        <end position="1107"/>
    </location>
</feature>
<dbReference type="OMA" id="DHGGKKH"/>
<feature type="compositionally biased region" description="Basic residues" evidence="6">
    <location>
        <begin position="669"/>
        <end position="690"/>
    </location>
</feature>
<gene>
    <name evidence="9" type="primary">GPATCH8</name>
</gene>
<feature type="compositionally biased region" description="Basic residues" evidence="6">
    <location>
        <begin position="796"/>
        <end position="809"/>
    </location>
</feature>
<evidence type="ECO:0000256" key="4">
    <source>
        <dbReference type="PROSITE-ProRule" id="PRU00042"/>
    </source>
</evidence>
<dbReference type="InParanoid" id="G1PNR3"/>
<evidence type="ECO:0000256" key="2">
    <source>
        <dbReference type="ARBA" id="ARBA00022771"/>
    </source>
</evidence>
<protein>
    <submittedName>
        <fullName evidence="9">G-patch domain containing 8</fullName>
    </submittedName>
</protein>
<dbReference type="SMART" id="SM00443">
    <property type="entry name" value="G_patch"/>
    <property type="match status" value="1"/>
</dbReference>
<evidence type="ECO:0000256" key="3">
    <source>
        <dbReference type="ARBA" id="ARBA00022833"/>
    </source>
</evidence>
<dbReference type="Pfam" id="PF01585">
    <property type="entry name" value="G-patch"/>
    <property type="match status" value="1"/>
</dbReference>
<evidence type="ECO:0000256" key="5">
    <source>
        <dbReference type="SAM" id="Coils"/>
    </source>
</evidence>
<feature type="compositionally biased region" description="Acidic residues" evidence="6">
    <location>
        <begin position="224"/>
        <end position="234"/>
    </location>
</feature>
<reference evidence="9" key="3">
    <citation type="submission" date="2025-09" db="UniProtKB">
        <authorList>
            <consortium name="Ensembl"/>
        </authorList>
    </citation>
    <scope>IDENTIFICATION</scope>
</reference>
<keyword evidence="2 4" id="KW-0863">Zinc-finger</keyword>
<dbReference type="SUPFAM" id="SSF57667">
    <property type="entry name" value="beta-beta-alpha zinc fingers"/>
    <property type="match status" value="1"/>
</dbReference>
<feature type="compositionally biased region" description="Basic and acidic residues" evidence="6">
    <location>
        <begin position="1041"/>
        <end position="1058"/>
    </location>
</feature>
<evidence type="ECO:0000313" key="9">
    <source>
        <dbReference type="Ensembl" id="ENSMLUP00000012601.2"/>
    </source>
</evidence>
<feature type="compositionally biased region" description="Basic and acidic residues" evidence="6">
    <location>
        <begin position="324"/>
        <end position="340"/>
    </location>
</feature>
<keyword evidence="10" id="KW-1185">Reference proteome</keyword>
<feature type="compositionally biased region" description="Basic and acidic residues" evidence="6">
    <location>
        <begin position="1159"/>
        <end position="1171"/>
    </location>
</feature>
<dbReference type="GO" id="GO:0005634">
    <property type="term" value="C:nucleus"/>
    <property type="evidence" value="ECO:0007669"/>
    <property type="project" value="TreeGrafter"/>
</dbReference>
<keyword evidence="5" id="KW-0175">Coiled coil</keyword>
<evidence type="ECO:0000256" key="6">
    <source>
        <dbReference type="SAM" id="MobiDB-lite"/>
    </source>
</evidence>
<feature type="compositionally biased region" description="Basic and acidic residues" evidence="6">
    <location>
        <begin position="163"/>
        <end position="176"/>
    </location>
</feature>
<evidence type="ECO:0000259" key="8">
    <source>
        <dbReference type="PROSITE" id="PS50174"/>
    </source>
</evidence>
<feature type="compositionally biased region" description="Basic residues" evidence="6">
    <location>
        <begin position="852"/>
        <end position="866"/>
    </location>
</feature>
<dbReference type="FunCoup" id="G1PNR3">
    <property type="interactions" value="2650"/>
</dbReference>
<organism evidence="9 10">
    <name type="scientific">Myotis lucifugus</name>
    <name type="common">Little brown bat</name>
    <dbReference type="NCBI Taxonomy" id="59463"/>
    <lineage>
        <taxon>Eukaryota</taxon>
        <taxon>Metazoa</taxon>
        <taxon>Chordata</taxon>
        <taxon>Craniata</taxon>
        <taxon>Vertebrata</taxon>
        <taxon>Euteleostomi</taxon>
        <taxon>Mammalia</taxon>
        <taxon>Eutheria</taxon>
        <taxon>Laurasiatheria</taxon>
        <taxon>Chiroptera</taxon>
        <taxon>Yangochiroptera</taxon>
        <taxon>Vespertilionidae</taxon>
        <taxon>Myotis</taxon>
    </lineage>
</organism>
<feature type="compositionally biased region" description="Low complexity" evidence="6">
    <location>
        <begin position="867"/>
        <end position="896"/>
    </location>
</feature>
<feature type="compositionally biased region" description="Acidic residues" evidence="6">
    <location>
        <begin position="834"/>
        <end position="845"/>
    </location>
</feature>
<evidence type="ECO:0000259" key="7">
    <source>
        <dbReference type="PROSITE" id="PS50157"/>
    </source>
</evidence>
<feature type="compositionally biased region" description="Pro residues" evidence="6">
    <location>
        <begin position="730"/>
        <end position="740"/>
    </location>
</feature>
<dbReference type="Ensembl" id="ENSMLUT00000013849.2">
    <property type="protein sequence ID" value="ENSMLUP00000012601.2"/>
    <property type="gene ID" value="ENSMLUG00000013840.2"/>
</dbReference>
<feature type="region of interest" description="Disordered" evidence="6">
    <location>
        <begin position="163"/>
        <end position="244"/>
    </location>
</feature>
<feature type="compositionally biased region" description="Low complexity" evidence="6">
    <location>
        <begin position="931"/>
        <end position="942"/>
    </location>
</feature>
<sequence>YGPLFLRFCSLRNIFQGNHFDQYEEGHLEIEQASLDKPIESDNIGHRLLQKHGWKLGQGLGKSLQGRTDPIPIVFKYDVMGMGRMEMELDYAEDATERRRVLEVEKEDTEELRQKYKDYVDKEKAIAKALEDLRANFYCELCDKQYQKHQEFDNHINSYDHAHKQRLKDLKQREFARNVSSRSRKDEKKQEKALRRLHELAEQRKQAECAPGSGPMFRPTTVAVDEEGGDDDKDESATNSGISVPATCGVGSEFSTDKGGPFTAVQITNTTGLAQAPGLVSQGVSFGIKNNLGTPLQKLGVSFSFAKKAPVKLESIASVFKDHAEEGTSEDGTKADEKGSDQGLQKVGDSDASSNLDGKKEDEDPQDGGSLASTLSKLKRMKREEGAGATEPEYYHYIPPAHCKVKPNFPFLLFMRASEQMEGGDNTHPKNALESKKSNSPKPKRLSKVAASQGAEKTVSEVSEQQAETSVAEPSEPGSRAETKKASGGDISEQSLESQKSSGIQMCEPNPSKETSQTTPPGKESREGPKHPTGPFFPVLSKDESTALQWPSELLIFTKAEPSISYSCNPLYFDFKLSRNKDARAKGTEKPKDIGGSSKDHLHDLDPGEPNKSKEGGEKVEHSSGDRIDAPASGSSCRGLNKQEPGGSHGSETEDTGRSLPSKKERSGKSHRHKKKKKHKKSSKHKRKHKADPEDKSSKVESGEKSKKRKKRKRKKNKSAPADSERGPKPEPPGSGSPAPPRRRRRAQDDSQRRSLPGEEGSSGKKDESGGGGSSQDHGGRKHKGEPPTSSCQRRASTKRSSRSSHRSRPSSGDEDSDDVSSRRLHQKSPSQYSEEEEEEEEEDSGSEHSHSRSRSGRRHSSHRSSQRSYSSSSEASSDQSCYSRQHSYSDDSYSDYSDRSRRHSKRSHDSDDSDYTSSKHRSKRHKYSSSDDYSLSCSQSRSRSRSHTRDRSRSRGRSRSSSCSRSRSKRRSRSTTAHSWQRSRSYSRDRSRSTRSPSQRSGSRKGSWGHESPEERRSGRRDFIRSKIYRSQSPHYFRSGRGEGHEKKEDGRGDDSKGTGLPSQNSSVGTGRGSESDCSPEDKNSLTAKLLLEKIQSRKVERKLSVSEEVLATPNKAGLKLKDPPQGYFGPKLPPSLGNKPVLPLIGKLPATRKPNTKKCEESGLERGEEQEQSETEEGAPGNSDAPFGHQYPSEETAGPLSDPPPEEPKSEEVTTANHPVAPLTPVHSDCYPGDPTISHNYLPDPSDGLQPIHIQQPASLCHSITTVQHAILQHHAAAAAAAIGIHPHPHPQPLAQVHHIPQPHLTPISLSHLTHSIIPGHPATFLASHPIHIIPASAIHPGPFTFHPVPHAALYPTLLAPRPAAAAATALHLHPLLHPIFSGQDLQHPPGHGT</sequence>
<dbReference type="InterPro" id="IPR013087">
    <property type="entry name" value="Znf_C2H2_type"/>
</dbReference>
<feature type="domain" description="C2H2-type" evidence="7">
    <location>
        <begin position="137"/>
        <end position="166"/>
    </location>
</feature>
<dbReference type="PROSITE" id="PS50174">
    <property type="entry name" value="G_PATCH"/>
    <property type="match status" value="1"/>
</dbReference>
<dbReference type="PROSITE" id="PS50157">
    <property type="entry name" value="ZINC_FINGER_C2H2_2"/>
    <property type="match status" value="1"/>
</dbReference>
<dbReference type="PANTHER" id="PTHR17614:SF11">
    <property type="entry name" value="G PATCH DOMAIN-CONTAINING PROTEIN 8"/>
    <property type="match status" value="1"/>
</dbReference>
<feature type="compositionally biased region" description="Basic residues" evidence="6">
    <location>
        <begin position="919"/>
        <end position="928"/>
    </location>
</feature>
<feature type="compositionally biased region" description="Basic and acidic residues" evidence="6">
    <location>
        <begin position="425"/>
        <end position="437"/>
    </location>
</feature>
<reference evidence="9 10" key="1">
    <citation type="journal article" date="2011" name="Nature">
        <title>A high-resolution map of human evolutionary constraint using 29 mammals.</title>
        <authorList>
            <person name="Lindblad-Toh K."/>
            <person name="Garber M."/>
            <person name="Zuk O."/>
            <person name="Lin M.F."/>
            <person name="Parker B.J."/>
            <person name="Washietl S."/>
            <person name="Kheradpour P."/>
            <person name="Ernst J."/>
            <person name="Jordan G."/>
            <person name="Mauceli E."/>
            <person name="Ward L.D."/>
            <person name="Lowe C.B."/>
            <person name="Holloway A.K."/>
            <person name="Clamp M."/>
            <person name="Gnerre S."/>
            <person name="Alfoldi J."/>
            <person name="Beal K."/>
            <person name="Chang J."/>
            <person name="Clawson H."/>
            <person name="Cuff J."/>
            <person name="Di Palma F."/>
            <person name="Fitzgerald S."/>
            <person name="Flicek P."/>
            <person name="Guttman M."/>
            <person name="Hubisz M.J."/>
            <person name="Jaffe D.B."/>
            <person name="Jungreis I."/>
            <person name="Kent W.J."/>
            <person name="Kostka D."/>
            <person name="Lara M."/>
            <person name="Martins A.L."/>
            <person name="Massingham T."/>
            <person name="Moltke I."/>
            <person name="Raney B.J."/>
            <person name="Rasmussen M.D."/>
            <person name="Robinson J."/>
            <person name="Stark A."/>
            <person name="Vilella A.J."/>
            <person name="Wen J."/>
            <person name="Xie X."/>
            <person name="Zody M.C."/>
            <person name="Baldwin J."/>
            <person name="Bloom T."/>
            <person name="Chin C.W."/>
            <person name="Heiman D."/>
            <person name="Nicol R."/>
            <person name="Nusbaum C."/>
            <person name="Young S."/>
            <person name="Wilkinson J."/>
            <person name="Worley K.C."/>
            <person name="Kovar C.L."/>
            <person name="Muzny D.M."/>
            <person name="Gibbs R.A."/>
            <person name="Cree A."/>
            <person name="Dihn H.H."/>
            <person name="Fowler G."/>
            <person name="Jhangiani S."/>
            <person name="Joshi V."/>
            <person name="Lee S."/>
            <person name="Lewis L.R."/>
            <person name="Nazareth L.V."/>
            <person name="Okwuonu G."/>
            <person name="Santibanez J."/>
            <person name="Warren W.C."/>
            <person name="Mardis E.R."/>
            <person name="Weinstock G.M."/>
            <person name="Wilson R.K."/>
            <person name="Delehaunty K."/>
            <person name="Dooling D."/>
            <person name="Fronik C."/>
            <person name="Fulton L."/>
            <person name="Fulton B."/>
            <person name="Graves T."/>
            <person name="Minx P."/>
            <person name="Sodergren E."/>
            <person name="Birney E."/>
            <person name="Margulies E.H."/>
            <person name="Herrero J."/>
            <person name="Green E.D."/>
            <person name="Haussler D."/>
            <person name="Siepel A."/>
            <person name="Goldman N."/>
            <person name="Pollard K.S."/>
            <person name="Pedersen J.S."/>
            <person name="Lander E.S."/>
            <person name="Kellis M."/>
        </authorList>
    </citation>
    <scope>NUCLEOTIDE SEQUENCE [LARGE SCALE GENOMIC DNA]</scope>
</reference>
<feature type="compositionally biased region" description="Polar residues" evidence="6">
    <location>
        <begin position="460"/>
        <end position="469"/>
    </location>
</feature>
<dbReference type="PANTHER" id="PTHR17614">
    <property type="entry name" value="ZINC FINGER-CONTAINING"/>
    <property type="match status" value="1"/>
</dbReference>
<feature type="compositionally biased region" description="Basic and acidic residues" evidence="6">
    <location>
        <begin position="747"/>
        <end position="769"/>
    </location>
</feature>
<proteinExistence type="predicted"/>
<dbReference type="InterPro" id="IPR036236">
    <property type="entry name" value="Znf_C2H2_sf"/>
</dbReference>
<evidence type="ECO:0000256" key="1">
    <source>
        <dbReference type="ARBA" id="ARBA00022723"/>
    </source>
</evidence>
<evidence type="ECO:0000313" key="10">
    <source>
        <dbReference type="Proteomes" id="UP000001074"/>
    </source>
</evidence>
<dbReference type="eggNOG" id="KOG2184">
    <property type="taxonomic scope" value="Eukaryota"/>
</dbReference>
<accession>G1PNR3</accession>
<feature type="coiled-coil region" evidence="5">
    <location>
        <begin position="92"/>
        <end position="122"/>
    </location>
</feature>
<name>G1PNR3_MYOLU</name>
<dbReference type="GO" id="GO:0003676">
    <property type="term" value="F:nucleic acid binding"/>
    <property type="evidence" value="ECO:0007669"/>
    <property type="project" value="InterPro"/>
</dbReference>
<keyword evidence="3" id="KW-0862">Zinc</keyword>
<dbReference type="EMBL" id="AAPE02024518">
    <property type="status" value="NOT_ANNOTATED_CDS"/>
    <property type="molecule type" value="Genomic_DNA"/>
</dbReference>
<feature type="domain" description="G-patch" evidence="8">
    <location>
        <begin position="41"/>
        <end position="87"/>
    </location>
</feature>
<dbReference type="GO" id="GO:0008270">
    <property type="term" value="F:zinc ion binding"/>
    <property type="evidence" value="ECO:0007669"/>
    <property type="project" value="UniProtKB-KW"/>
</dbReference>
<feature type="compositionally biased region" description="Basic and acidic residues" evidence="6">
    <location>
        <begin position="577"/>
        <end position="629"/>
    </location>
</feature>
<reference evidence="9" key="2">
    <citation type="submission" date="2025-08" db="UniProtKB">
        <authorList>
            <consortium name="Ensembl"/>
        </authorList>
    </citation>
    <scope>IDENTIFICATION</scope>
</reference>